<dbReference type="Pfam" id="PF00400">
    <property type="entry name" value="WD40"/>
    <property type="match status" value="2"/>
</dbReference>
<evidence type="ECO:0000256" key="1">
    <source>
        <dbReference type="ARBA" id="ARBA00022574"/>
    </source>
</evidence>
<organism evidence="5 6">
    <name type="scientific">Patella caerulea</name>
    <name type="common">Rayed Mediterranean limpet</name>
    <dbReference type="NCBI Taxonomy" id="87958"/>
    <lineage>
        <taxon>Eukaryota</taxon>
        <taxon>Metazoa</taxon>
        <taxon>Spiralia</taxon>
        <taxon>Lophotrochozoa</taxon>
        <taxon>Mollusca</taxon>
        <taxon>Gastropoda</taxon>
        <taxon>Patellogastropoda</taxon>
        <taxon>Patelloidea</taxon>
        <taxon>Patellidae</taxon>
        <taxon>Patella</taxon>
    </lineage>
</organism>
<dbReference type="SMART" id="SM00320">
    <property type="entry name" value="WD40"/>
    <property type="match status" value="4"/>
</dbReference>
<dbReference type="PROSITE" id="PS50181">
    <property type="entry name" value="FBOX"/>
    <property type="match status" value="1"/>
</dbReference>
<dbReference type="Gene3D" id="2.130.10.10">
    <property type="entry name" value="YVTN repeat-like/Quinoprotein amine dehydrogenase"/>
    <property type="match status" value="1"/>
</dbReference>
<dbReference type="InterPro" id="IPR042627">
    <property type="entry name" value="FBXW2"/>
</dbReference>
<dbReference type="PANTHER" id="PTHR44436">
    <property type="entry name" value="F-BOX/WD REPEAT-CONTAINING PROTEIN 2"/>
    <property type="match status" value="1"/>
</dbReference>
<dbReference type="SUPFAM" id="SSF50978">
    <property type="entry name" value="WD40 repeat-like"/>
    <property type="match status" value="1"/>
</dbReference>
<keyword evidence="1 3" id="KW-0853">WD repeat</keyword>
<dbReference type="CDD" id="cd22131">
    <property type="entry name" value="F-box_FBXW2"/>
    <property type="match status" value="1"/>
</dbReference>
<feature type="domain" description="F-box" evidence="4">
    <location>
        <begin position="56"/>
        <end position="104"/>
    </location>
</feature>
<dbReference type="Pfam" id="PF00646">
    <property type="entry name" value="F-box"/>
    <property type="match status" value="1"/>
</dbReference>
<feature type="repeat" description="WD" evidence="3">
    <location>
        <begin position="225"/>
        <end position="266"/>
    </location>
</feature>
<dbReference type="EMBL" id="JAZGQO010000008">
    <property type="protein sequence ID" value="KAK6179062.1"/>
    <property type="molecule type" value="Genomic_DNA"/>
</dbReference>
<dbReference type="SMART" id="SM00256">
    <property type="entry name" value="FBOX"/>
    <property type="match status" value="1"/>
</dbReference>
<dbReference type="InterPro" id="IPR036322">
    <property type="entry name" value="WD40_repeat_dom_sf"/>
</dbReference>
<feature type="repeat" description="WD" evidence="3">
    <location>
        <begin position="147"/>
        <end position="186"/>
    </location>
</feature>
<gene>
    <name evidence="5" type="ORF">SNE40_011508</name>
</gene>
<dbReference type="Gene3D" id="1.20.1280.50">
    <property type="match status" value="1"/>
</dbReference>
<dbReference type="PRINTS" id="PR00320">
    <property type="entry name" value="GPROTEINBRPT"/>
</dbReference>
<evidence type="ECO:0000259" key="4">
    <source>
        <dbReference type="PROSITE" id="PS50181"/>
    </source>
</evidence>
<name>A0AAN8JJT2_PATCE</name>
<evidence type="ECO:0000313" key="6">
    <source>
        <dbReference type="Proteomes" id="UP001347796"/>
    </source>
</evidence>
<evidence type="ECO:0000313" key="5">
    <source>
        <dbReference type="EMBL" id="KAK6179062.1"/>
    </source>
</evidence>
<dbReference type="InterPro" id="IPR020472">
    <property type="entry name" value="WD40_PAC1"/>
</dbReference>
<dbReference type="PROSITE" id="PS50082">
    <property type="entry name" value="WD_REPEATS_2"/>
    <property type="match status" value="2"/>
</dbReference>
<dbReference type="SUPFAM" id="SSF81383">
    <property type="entry name" value="F-box domain"/>
    <property type="match status" value="1"/>
</dbReference>
<comment type="caution">
    <text evidence="5">The sequence shown here is derived from an EMBL/GenBank/DDBJ whole genome shotgun (WGS) entry which is preliminary data.</text>
</comment>
<evidence type="ECO:0000256" key="3">
    <source>
        <dbReference type="PROSITE-ProRule" id="PRU00221"/>
    </source>
</evidence>
<keyword evidence="2" id="KW-0677">Repeat</keyword>
<accession>A0AAN8JJT2</accession>
<evidence type="ECO:0000256" key="2">
    <source>
        <dbReference type="ARBA" id="ARBA00022737"/>
    </source>
</evidence>
<dbReference type="PANTHER" id="PTHR44436:SF1">
    <property type="entry name" value="F-BOX_WD REPEAT-CONTAINING PROTEIN 2"/>
    <property type="match status" value="1"/>
</dbReference>
<reference evidence="5 6" key="1">
    <citation type="submission" date="2024-01" db="EMBL/GenBank/DDBJ databases">
        <title>The genome of the rayed Mediterranean limpet Patella caerulea (Linnaeus, 1758).</title>
        <authorList>
            <person name="Anh-Thu Weber A."/>
            <person name="Halstead-Nussloch G."/>
        </authorList>
    </citation>
    <scope>NUCLEOTIDE SEQUENCE [LARGE SCALE GENOMIC DNA]</scope>
    <source>
        <strain evidence="5">AATW-2023a</strain>
        <tissue evidence="5">Whole specimen</tissue>
    </source>
</reference>
<keyword evidence="6" id="KW-1185">Reference proteome</keyword>
<dbReference type="InterPro" id="IPR036047">
    <property type="entry name" value="F-box-like_dom_sf"/>
</dbReference>
<dbReference type="InterPro" id="IPR015943">
    <property type="entry name" value="WD40/YVTN_repeat-like_dom_sf"/>
</dbReference>
<proteinExistence type="predicted"/>
<dbReference type="AlphaFoldDB" id="A0AAN8JJT2"/>
<sequence length="468" mass="52975">MSIKDERFCTWLHNTVDKFIGLSNCQRNEALDTLINASGAEQLTHLADVLPTLIYRDFLVLFPQEIRYHVLKFLDGKSLIRCSQVSTKWNHIINSASKVWWEKVLAIGSVDVLYCSKDTSKYIHLYRQITRLFRYCSTKRCIDTRKLTGHESRVMAISYKNGKIASGSDDHTVKIWDAHTGRLLHSINTHTVCDLWFDDKQVYTSSFDCTNACWNIDSGSMRHQLVGHTSAIFSIDVAVDHSMILTGSSDKSVKLWSLAALQPVLVTTLQHYHREWVTKVKFLTTNGETNYKENVTFASVDKQSCFIWRQISEGEIGRIHTLHSKQGSQYTNFIHHKSDSFALCTWSDSELNTYITIYSFCGENMTQLQNIKLGPNIPLRAQLLGVGKKFAVLTGSADIDALYVYNLILEKCVTKIPIPPCRSTRNGASLTLGNKEWLNGLDGTIPTGTLFAACPQNDNVCLVLNWKS</sequence>
<dbReference type="PROSITE" id="PS00678">
    <property type="entry name" value="WD_REPEATS_1"/>
    <property type="match status" value="1"/>
</dbReference>
<dbReference type="InterPro" id="IPR001810">
    <property type="entry name" value="F-box_dom"/>
</dbReference>
<dbReference type="PROSITE" id="PS50294">
    <property type="entry name" value="WD_REPEATS_REGION"/>
    <property type="match status" value="2"/>
</dbReference>
<dbReference type="InterPro" id="IPR019775">
    <property type="entry name" value="WD40_repeat_CS"/>
</dbReference>
<dbReference type="Proteomes" id="UP001347796">
    <property type="component" value="Unassembled WGS sequence"/>
</dbReference>
<dbReference type="InterPro" id="IPR001680">
    <property type="entry name" value="WD40_rpt"/>
</dbReference>
<protein>
    <recommendedName>
        <fullName evidence="4">F-box domain-containing protein</fullName>
    </recommendedName>
</protein>